<dbReference type="GO" id="GO:0016853">
    <property type="term" value="F:isomerase activity"/>
    <property type="evidence" value="ECO:0007669"/>
    <property type="project" value="UniProtKB-KW"/>
</dbReference>
<dbReference type="PANTHER" id="PTHR43489">
    <property type="entry name" value="ISOMERASE"/>
    <property type="match status" value="1"/>
</dbReference>
<reference evidence="4" key="1">
    <citation type="submission" date="2017-09" db="EMBL/GenBank/DDBJ databases">
        <title>Depth-based differentiation of microbial function through sediment-hosted aquifers and enrichment of novel symbionts in the deep terrestrial subsurface.</title>
        <authorList>
            <person name="Probst A.J."/>
            <person name="Ladd B."/>
            <person name="Jarett J.K."/>
            <person name="Geller-Mcgrath D.E."/>
            <person name="Sieber C.M.K."/>
            <person name="Emerson J.B."/>
            <person name="Anantharaman K."/>
            <person name="Thomas B.C."/>
            <person name="Malmstrom R."/>
            <person name="Stieglmeier M."/>
            <person name="Klingl A."/>
            <person name="Woyke T."/>
            <person name="Ryan C.M."/>
            <person name="Banfield J.F."/>
        </authorList>
    </citation>
    <scope>NUCLEOTIDE SEQUENCE [LARGE SCALE GENOMIC DNA]</scope>
</reference>
<name>A0A2M7E6Q4_9BACT</name>
<dbReference type="Pfam" id="PF01261">
    <property type="entry name" value="AP_endonuc_2"/>
    <property type="match status" value="1"/>
</dbReference>
<dbReference type="InterPro" id="IPR050417">
    <property type="entry name" value="Sugar_Epim/Isomerase"/>
</dbReference>
<dbReference type="InterPro" id="IPR013022">
    <property type="entry name" value="Xyl_isomerase-like_TIM-brl"/>
</dbReference>
<dbReference type="Gene3D" id="3.20.20.150">
    <property type="entry name" value="Divalent-metal-dependent TIM barrel enzymes"/>
    <property type="match status" value="1"/>
</dbReference>
<protein>
    <recommendedName>
        <fullName evidence="2">Xylose isomerase-like TIM barrel domain-containing protein</fullName>
    </recommendedName>
</protein>
<proteinExistence type="predicted"/>
<evidence type="ECO:0000256" key="1">
    <source>
        <dbReference type="ARBA" id="ARBA00023235"/>
    </source>
</evidence>
<gene>
    <name evidence="3" type="ORF">COS11_07525</name>
</gene>
<dbReference type="Proteomes" id="UP000228886">
    <property type="component" value="Unassembled WGS sequence"/>
</dbReference>
<feature type="domain" description="Xylose isomerase-like TIM barrel" evidence="2">
    <location>
        <begin position="20"/>
        <end position="244"/>
    </location>
</feature>
<dbReference type="InterPro" id="IPR036237">
    <property type="entry name" value="Xyl_isomerase-like_sf"/>
</dbReference>
<organism evidence="3 4">
    <name type="scientific">bacterium (Candidatus Ratteibacteria) CG01_land_8_20_14_3_00_40_19</name>
    <dbReference type="NCBI Taxonomy" id="2014290"/>
    <lineage>
        <taxon>Bacteria</taxon>
        <taxon>Candidatus Ratteibacteria</taxon>
    </lineage>
</organism>
<comment type="caution">
    <text evidence="3">The sequence shown here is derived from an EMBL/GenBank/DDBJ whole genome shotgun (WGS) entry which is preliminary data.</text>
</comment>
<evidence type="ECO:0000259" key="2">
    <source>
        <dbReference type="Pfam" id="PF01261"/>
    </source>
</evidence>
<accession>A0A2M7E6Q4</accession>
<keyword evidence="1" id="KW-0413">Isomerase</keyword>
<sequence>MMKKGICIGSLPEGSYLERFKLAKKTGFDGVEINTIETDEGLEEVKKASVETGIEIPSVMNASHWKFPFSSNKEEDIEKAISGMRNSLKTAKFLGADTVLLVPGVVNEEISYEEAVRNSVKNIKKIIPEYEEKKIFIGIEEVWNKFLLSPVEFREYIDNFNSEVVAAYFDVGNILLYGYPQQWIGSLAGRIKKVHLKDFKLGTKSFVYLHQGDVNWKKVKEALTEIGYDDYLTAELPVDKNDPEGRVLQISKDIDKILER</sequence>
<dbReference type="SUPFAM" id="SSF51658">
    <property type="entry name" value="Xylose isomerase-like"/>
    <property type="match status" value="1"/>
</dbReference>
<dbReference type="PANTHER" id="PTHR43489:SF7">
    <property type="entry name" value="3-DEHYDRO-D-GULOSIDE 4-EPIMERASE-RELATED"/>
    <property type="match status" value="1"/>
</dbReference>
<dbReference type="EMBL" id="PETL01000360">
    <property type="protein sequence ID" value="PIV63422.1"/>
    <property type="molecule type" value="Genomic_DNA"/>
</dbReference>
<evidence type="ECO:0000313" key="3">
    <source>
        <dbReference type="EMBL" id="PIV63422.1"/>
    </source>
</evidence>
<evidence type="ECO:0000313" key="4">
    <source>
        <dbReference type="Proteomes" id="UP000228886"/>
    </source>
</evidence>
<dbReference type="AlphaFoldDB" id="A0A2M7E6Q4"/>